<keyword evidence="5" id="KW-0560">Oxidoreductase</keyword>
<comment type="caution">
    <text evidence="7">The sequence shown here is derived from an EMBL/GenBank/DDBJ whole genome shotgun (WGS) entry which is preliminary data.</text>
</comment>
<keyword evidence="4" id="KW-0521">NADP</keyword>
<comment type="cofactor">
    <cofactor evidence="1">
        <name>FMN</name>
        <dbReference type="ChEBI" id="CHEBI:58210"/>
    </cofactor>
</comment>
<accession>A0A8J3GUM8</accession>
<sequence>MTIPMLFTPLQLRDVTFANRITVAPMCQYSAVDGFANDWHLVHLGALAKGGFAAVMTEAAAVQETGRITHGDIGLWSDAHAEALRPIIDFIRANGALAGIQLAHAGRKAAMQRPWRGNGPLGEADHALGDDPWAVMAPSAVPVTEGWLMPREMTPADIARLAEDFASAARRADALGCEFVEIHSGHGYLLQSFLSPLSNKRSDAYGGDRRGRSRALLEVAEAVRGAWPEGKPLFVRISSVDGFEGGWEIGDSVELAKDLKALGVDVIDCSSGGNQGASKVSAGAPLPAGYQLPYAQAIRQGAGIATQGVGLILDGPQAEAALQAGQADLIAIGRQALFDPFWPRHQAYDMGVNAFADWPEQYGWWLNRRERSIQAIREQG</sequence>
<dbReference type="Pfam" id="PF00724">
    <property type="entry name" value="Oxidored_FMN"/>
    <property type="match status" value="1"/>
</dbReference>
<keyword evidence="2" id="KW-0285">Flavoprotein</keyword>
<proteinExistence type="predicted"/>
<dbReference type="SUPFAM" id="SSF51395">
    <property type="entry name" value="FMN-linked oxidoreductases"/>
    <property type="match status" value="1"/>
</dbReference>
<dbReference type="InterPro" id="IPR013785">
    <property type="entry name" value="Aldolase_TIM"/>
</dbReference>
<dbReference type="Proteomes" id="UP000626220">
    <property type="component" value="Unassembled WGS sequence"/>
</dbReference>
<evidence type="ECO:0000313" key="7">
    <source>
        <dbReference type="EMBL" id="GHF35883.1"/>
    </source>
</evidence>
<feature type="domain" description="NADH:flavin oxidoreductase/NADH oxidase N-terminal" evidence="6">
    <location>
        <begin position="6"/>
        <end position="346"/>
    </location>
</feature>
<dbReference type="PANTHER" id="PTHR43303">
    <property type="entry name" value="NADPH DEHYDROGENASE C23G7.10C-RELATED"/>
    <property type="match status" value="1"/>
</dbReference>
<dbReference type="PANTHER" id="PTHR43303:SF4">
    <property type="entry name" value="NADPH DEHYDROGENASE C23G7.10C-RELATED"/>
    <property type="match status" value="1"/>
</dbReference>
<gene>
    <name evidence="7" type="ORF">GCM10017056_04530</name>
</gene>
<dbReference type="GO" id="GO:0003959">
    <property type="term" value="F:NADPH dehydrogenase activity"/>
    <property type="evidence" value="ECO:0007669"/>
    <property type="project" value="InterPro"/>
</dbReference>
<evidence type="ECO:0000259" key="6">
    <source>
        <dbReference type="Pfam" id="PF00724"/>
    </source>
</evidence>
<dbReference type="EMBL" id="BNCJ01000001">
    <property type="protein sequence ID" value="GHF35883.1"/>
    <property type="molecule type" value="Genomic_DNA"/>
</dbReference>
<reference evidence="7" key="2">
    <citation type="submission" date="2020-09" db="EMBL/GenBank/DDBJ databases">
        <authorList>
            <person name="Sun Q."/>
            <person name="Kim S."/>
        </authorList>
    </citation>
    <scope>NUCLEOTIDE SEQUENCE</scope>
    <source>
        <strain evidence="7">KCTC 42650</strain>
    </source>
</reference>
<dbReference type="CDD" id="cd02932">
    <property type="entry name" value="OYE_YqiM_FMN"/>
    <property type="match status" value="1"/>
</dbReference>
<keyword evidence="8" id="KW-1185">Reference proteome</keyword>
<evidence type="ECO:0000256" key="2">
    <source>
        <dbReference type="ARBA" id="ARBA00022630"/>
    </source>
</evidence>
<dbReference type="RefSeq" id="WP_189678406.1">
    <property type="nucleotide sequence ID" value="NZ_BNCJ01000001.1"/>
</dbReference>
<evidence type="ECO:0000256" key="4">
    <source>
        <dbReference type="ARBA" id="ARBA00022857"/>
    </source>
</evidence>
<evidence type="ECO:0000256" key="5">
    <source>
        <dbReference type="ARBA" id="ARBA00023002"/>
    </source>
</evidence>
<dbReference type="GO" id="GO:0050661">
    <property type="term" value="F:NADP binding"/>
    <property type="evidence" value="ECO:0007669"/>
    <property type="project" value="InterPro"/>
</dbReference>
<organism evidence="7 8">
    <name type="scientific">Seohaeicola zhoushanensis</name>
    <dbReference type="NCBI Taxonomy" id="1569283"/>
    <lineage>
        <taxon>Bacteria</taxon>
        <taxon>Pseudomonadati</taxon>
        <taxon>Pseudomonadota</taxon>
        <taxon>Alphaproteobacteria</taxon>
        <taxon>Rhodobacterales</taxon>
        <taxon>Roseobacteraceae</taxon>
        <taxon>Seohaeicola</taxon>
    </lineage>
</organism>
<dbReference type="Gene3D" id="3.20.20.70">
    <property type="entry name" value="Aldolase class I"/>
    <property type="match status" value="1"/>
</dbReference>
<keyword evidence="3" id="KW-0288">FMN</keyword>
<evidence type="ECO:0000313" key="8">
    <source>
        <dbReference type="Proteomes" id="UP000626220"/>
    </source>
</evidence>
<reference evidence="7" key="1">
    <citation type="journal article" date="2014" name="Int. J. Syst. Evol. Microbiol.">
        <title>Complete genome sequence of Corynebacterium casei LMG S-19264T (=DSM 44701T), isolated from a smear-ripened cheese.</title>
        <authorList>
            <consortium name="US DOE Joint Genome Institute (JGI-PGF)"/>
            <person name="Walter F."/>
            <person name="Albersmeier A."/>
            <person name="Kalinowski J."/>
            <person name="Ruckert C."/>
        </authorList>
    </citation>
    <scope>NUCLEOTIDE SEQUENCE</scope>
    <source>
        <strain evidence="7">KCTC 42650</strain>
    </source>
</reference>
<dbReference type="AlphaFoldDB" id="A0A8J3GUM8"/>
<dbReference type="InterPro" id="IPR044152">
    <property type="entry name" value="YqjM-like"/>
</dbReference>
<name>A0A8J3GUM8_9RHOB</name>
<dbReference type="InterPro" id="IPR001155">
    <property type="entry name" value="OxRdtase_FMN_N"/>
</dbReference>
<protein>
    <submittedName>
        <fullName evidence="7">NADH:flavin oxidoreductase / NADH oxidase</fullName>
    </submittedName>
</protein>
<evidence type="ECO:0000256" key="1">
    <source>
        <dbReference type="ARBA" id="ARBA00001917"/>
    </source>
</evidence>
<evidence type="ECO:0000256" key="3">
    <source>
        <dbReference type="ARBA" id="ARBA00022643"/>
    </source>
</evidence>
<dbReference type="GO" id="GO:0010181">
    <property type="term" value="F:FMN binding"/>
    <property type="evidence" value="ECO:0007669"/>
    <property type="project" value="InterPro"/>
</dbReference>